<name>A0A399EQE3_9DEIN</name>
<protein>
    <recommendedName>
        <fullName evidence="4">Tyr recombinase domain-containing protein</fullName>
    </recommendedName>
</protein>
<accession>A0A399EQE3</accession>
<keyword evidence="3" id="KW-1185">Reference proteome</keyword>
<proteinExistence type="predicted"/>
<dbReference type="InterPro" id="IPR011010">
    <property type="entry name" value="DNA_brk_join_enz"/>
</dbReference>
<evidence type="ECO:0000313" key="3">
    <source>
        <dbReference type="Proteomes" id="UP000265715"/>
    </source>
</evidence>
<sequence length="63" mass="6940">MGRLTVSGRTRAGVEPKVLSERLGHSTLAFTMQVYQRAYTDQHRRAALSLEGLLGSRGERPVA</sequence>
<gene>
    <name evidence="2" type="ORF">Mterra_01748</name>
</gene>
<dbReference type="OrthoDB" id="9805859at2"/>
<dbReference type="RefSeq" id="WP_119314870.1">
    <property type="nucleotide sequence ID" value="NZ_QXDL01000061.1"/>
</dbReference>
<dbReference type="GO" id="GO:0006310">
    <property type="term" value="P:DNA recombination"/>
    <property type="evidence" value="ECO:0007669"/>
    <property type="project" value="UniProtKB-KW"/>
</dbReference>
<evidence type="ECO:0008006" key="4">
    <source>
        <dbReference type="Google" id="ProtNLM"/>
    </source>
</evidence>
<dbReference type="AlphaFoldDB" id="A0A399EQE3"/>
<dbReference type="InterPro" id="IPR013762">
    <property type="entry name" value="Integrase-like_cat_sf"/>
</dbReference>
<dbReference type="SUPFAM" id="SSF56349">
    <property type="entry name" value="DNA breaking-rejoining enzymes"/>
    <property type="match status" value="1"/>
</dbReference>
<dbReference type="EMBL" id="QXDL01000061">
    <property type="protein sequence ID" value="RIH85259.1"/>
    <property type="molecule type" value="Genomic_DNA"/>
</dbReference>
<organism evidence="2 3">
    <name type="scientific">Calidithermus terrae</name>
    <dbReference type="NCBI Taxonomy" id="1408545"/>
    <lineage>
        <taxon>Bacteria</taxon>
        <taxon>Thermotogati</taxon>
        <taxon>Deinococcota</taxon>
        <taxon>Deinococci</taxon>
        <taxon>Thermales</taxon>
        <taxon>Thermaceae</taxon>
        <taxon>Calidithermus</taxon>
    </lineage>
</organism>
<keyword evidence="1" id="KW-0233">DNA recombination</keyword>
<dbReference type="Proteomes" id="UP000265715">
    <property type="component" value="Unassembled WGS sequence"/>
</dbReference>
<dbReference type="Gene3D" id="1.10.443.10">
    <property type="entry name" value="Intergrase catalytic core"/>
    <property type="match status" value="1"/>
</dbReference>
<dbReference type="GO" id="GO:0015074">
    <property type="term" value="P:DNA integration"/>
    <property type="evidence" value="ECO:0007669"/>
    <property type="project" value="InterPro"/>
</dbReference>
<dbReference type="GO" id="GO:0003677">
    <property type="term" value="F:DNA binding"/>
    <property type="evidence" value="ECO:0007669"/>
    <property type="project" value="InterPro"/>
</dbReference>
<comment type="caution">
    <text evidence="2">The sequence shown here is derived from an EMBL/GenBank/DDBJ whole genome shotgun (WGS) entry which is preliminary data.</text>
</comment>
<evidence type="ECO:0000256" key="1">
    <source>
        <dbReference type="ARBA" id="ARBA00023172"/>
    </source>
</evidence>
<evidence type="ECO:0000313" key="2">
    <source>
        <dbReference type="EMBL" id="RIH85259.1"/>
    </source>
</evidence>
<reference evidence="2 3" key="1">
    <citation type="submission" date="2018-08" db="EMBL/GenBank/DDBJ databases">
        <title>Meiothermus terrae DSM 26712 genome sequencing project.</title>
        <authorList>
            <person name="Da Costa M.S."/>
            <person name="Albuquerque L."/>
            <person name="Raposo P."/>
            <person name="Froufe H.J.C."/>
            <person name="Barroso C.S."/>
            <person name="Egas C."/>
        </authorList>
    </citation>
    <scope>NUCLEOTIDE SEQUENCE [LARGE SCALE GENOMIC DNA]</scope>
    <source>
        <strain evidence="2 3">DSM 26712</strain>
    </source>
</reference>